<organism evidence="4 5">
    <name type="scientific">Urochloa decumbens</name>
    <dbReference type="NCBI Taxonomy" id="240449"/>
    <lineage>
        <taxon>Eukaryota</taxon>
        <taxon>Viridiplantae</taxon>
        <taxon>Streptophyta</taxon>
        <taxon>Embryophyta</taxon>
        <taxon>Tracheophyta</taxon>
        <taxon>Spermatophyta</taxon>
        <taxon>Magnoliopsida</taxon>
        <taxon>Liliopsida</taxon>
        <taxon>Poales</taxon>
        <taxon>Poaceae</taxon>
        <taxon>PACMAD clade</taxon>
        <taxon>Panicoideae</taxon>
        <taxon>Panicodae</taxon>
        <taxon>Paniceae</taxon>
        <taxon>Melinidinae</taxon>
        <taxon>Urochloa</taxon>
    </lineage>
</organism>
<dbReference type="EMBL" id="OZ075112">
    <property type="protein sequence ID" value="CAL4971150.1"/>
    <property type="molecule type" value="Genomic_DNA"/>
</dbReference>
<feature type="domain" description="DUF3615" evidence="2">
    <location>
        <begin position="391"/>
        <end position="481"/>
    </location>
</feature>
<dbReference type="PANTHER" id="PTHR33120">
    <property type="entry name" value="EXPRESSED PROTEIN-RELATED"/>
    <property type="match status" value="1"/>
</dbReference>
<dbReference type="Pfam" id="PF20235">
    <property type="entry name" value="PIR2-like_helical"/>
    <property type="match status" value="1"/>
</dbReference>
<name>A0ABC9A0T9_9POAL</name>
<feature type="region of interest" description="Disordered" evidence="1">
    <location>
        <begin position="295"/>
        <end position="315"/>
    </location>
</feature>
<evidence type="ECO:0000313" key="4">
    <source>
        <dbReference type="EMBL" id="CAL4971150.1"/>
    </source>
</evidence>
<evidence type="ECO:0000259" key="2">
    <source>
        <dbReference type="Pfam" id="PF12274"/>
    </source>
</evidence>
<dbReference type="Proteomes" id="UP001497457">
    <property type="component" value="Chromosome 2b"/>
</dbReference>
<keyword evidence="5" id="KW-1185">Reference proteome</keyword>
<reference evidence="5" key="1">
    <citation type="submission" date="2024-06" db="EMBL/GenBank/DDBJ databases">
        <authorList>
            <person name="Ryan C."/>
        </authorList>
    </citation>
    <scope>NUCLEOTIDE SEQUENCE [LARGE SCALE GENOMIC DNA]</scope>
</reference>
<dbReference type="Pfam" id="PF12274">
    <property type="entry name" value="DUF3615"/>
    <property type="match status" value="1"/>
</dbReference>
<dbReference type="InterPro" id="IPR046527">
    <property type="entry name" value="PIR2-like_helical"/>
</dbReference>
<dbReference type="AlphaFoldDB" id="A0ABC9A0T9"/>
<protein>
    <submittedName>
        <fullName evidence="4">Uncharacterized protein</fullName>
    </submittedName>
</protein>
<dbReference type="PANTHER" id="PTHR33120:SF43">
    <property type="entry name" value="PIR2-LIKE HELICAL DOMAIN-CONTAINING PROTEIN"/>
    <property type="match status" value="1"/>
</dbReference>
<evidence type="ECO:0000313" key="5">
    <source>
        <dbReference type="Proteomes" id="UP001497457"/>
    </source>
</evidence>
<evidence type="ECO:0000259" key="3">
    <source>
        <dbReference type="Pfam" id="PF20235"/>
    </source>
</evidence>
<feature type="domain" description="PIR2-like helical" evidence="3">
    <location>
        <begin position="32"/>
        <end position="198"/>
    </location>
</feature>
<reference evidence="4 5" key="2">
    <citation type="submission" date="2024-10" db="EMBL/GenBank/DDBJ databases">
        <authorList>
            <person name="Ryan C."/>
        </authorList>
    </citation>
    <scope>NUCLEOTIDE SEQUENCE [LARGE SCALE GENOMIC DNA]</scope>
</reference>
<gene>
    <name evidence="4" type="ORF">URODEC1_LOCUS50504</name>
</gene>
<accession>A0ABC9A0T9</accession>
<evidence type="ECO:0000256" key="1">
    <source>
        <dbReference type="SAM" id="MobiDB-lite"/>
    </source>
</evidence>
<sequence>MDGRRRRRGGSPGLSYGDSAGIAGNRSAILCAIHGQYKEALAALPLEAMAALAPRLLAAGVCFGFADPVTNIIANTLSFLPYNYGEPDSGGGATGKTHCFLPGNGINGEPEPRGARKRKRGTMTKTMAAAMSREEVFSEIVVGAAPSPPEARITIAERSLEGLITFLTSYFCYLPGWDALRYLCLAKADLLVAVRLIELDRCYRNKDEFCINSYATKTALKYAALSARQPNADGFHTSSLSLAYHLKSITRTVLADRSCGRLSVEEIQKLSRTLKKPCKHDKWDSHSPMLLADERLPGTHHSGAQNLDLDGSAGGRRPESAIKSLLKASDSLSSSEVLQVASLLSPSNRNPANKPLQTSIELSNDALEMFVGYKENFVGQQSFFRKRIETALRNKGFLYELHVICGVNERVGSQKSFMDFECPYSHVNFFASPKDGSCLKLFFAEFSNGDDDKSFCCIVSNKSTHVRCCYCEYEGIRIVHPDENYCGGDTDFNKMVCGEHDMTNERIIGGGKLAISKLGICGEDYIYLDPTRDTKLIQGMNLSASRANASWDDIMRTAQT</sequence>
<dbReference type="InterPro" id="IPR022059">
    <property type="entry name" value="DUF3615"/>
</dbReference>
<proteinExistence type="predicted"/>